<evidence type="ECO:0000256" key="1">
    <source>
        <dbReference type="ARBA" id="ARBA00023125"/>
    </source>
</evidence>
<comment type="caution">
    <text evidence="5">The sequence shown here is derived from an EMBL/GenBank/DDBJ whole genome shotgun (WGS) entry which is preliminary data.</text>
</comment>
<dbReference type="SUPFAM" id="SSF46894">
    <property type="entry name" value="C-terminal effector domain of the bipartite response regulators"/>
    <property type="match status" value="1"/>
</dbReference>
<feature type="DNA-binding region" description="OmpR/PhoB-type" evidence="2">
    <location>
        <begin position="191"/>
        <end position="288"/>
    </location>
</feature>
<evidence type="ECO:0000256" key="2">
    <source>
        <dbReference type="PROSITE-ProRule" id="PRU01091"/>
    </source>
</evidence>
<keyword evidence="6" id="KW-1185">Reference proteome</keyword>
<accession>A0ABT8KTD5</accession>
<gene>
    <name evidence="5" type="ORF">QQ008_17815</name>
</gene>
<proteinExistence type="predicted"/>
<keyword evidence="3" id="KW-1133">Transmembrane helix</keyword>
<dbReference type="SMART" id="SM00862">
    <property type="entry name" value="Trans_reg_C"/>
    <property type="match status" value="1"/>
</dbReference>
<keyword evidence="3" id="KW-0812">Transmembrane</keyword>
<feature type="domain" description="OmpR/PhoB-type" evidence="4">
    <location>
        <begin position="191"/>
        <end position="288"/>
    </location>
</feature>
<keyword evidence="3" id="KW-0472">Membrane</keyword>
<reference evidence="5" key="1">
    <citation type="submission" date="2023-06" db="EMBL/GenBank/DDBJ databases">
        <title>Genomic of Parafulvivirga corallium.</title>
        <authorList>
            <person name="Wang G."/>
        </authorList>
    </citation>
    <scope>NUCLEOTIDE SEQUENCE</scope>
    <source>
        <strain evidence="5">BMA10</strain>
    </source>
</reference>
<dbReference type="Proteomes" id="UP001172082">
    <property type="component" value="Unassembled WGS sequence"/>
</dbReference>
<feature type="transmembrane region" description="Helical" evidence="3">
    <location>
        <begin position="158"/>
        <end position="176"/>
    </location>
</feature>
<evidence type="ECO:0000313" key="5">
    <source>
        <dbReference type="EMBL" id="MDN5203252.1"/>
    </source>
</evidence>
<name>A0ABT8KTD5_9BACT</name>
<dbReference type="Gene3D" id="1.10.10.10">
    <property type="entry name" value="Winged helix-like DNA-binding domain superfamily/Winged helix DNA-binding domain"/>
    <property type="match status" value="1"/>
</dbReference>
<dbReference type="CDD" id="cd00383">
    <property type="entry name" value="trans_reg_C"/>
    <property type="match status" value="1"/>
</dbReference>
<sequence>MKLSIILTTVLLTTTILFSATVLLKPDRKEAFLEKRAHLVVREIGHRLLLHAGDSASRLLPVQQLPDGVFQITFQNELSFKPDSLVRITQETLAQSNLSLNYMVNVFDCKTNEIVYGFEIRPTESDIVPCLGRTQPNGCYTVRITFYDLASSPEHSQLYYLAFIVLTGLTLFAFIGKTLSKTKKQSAKDNAQPIAIGRFEFNESRRILKNNNEIISLSDKETKLLRILATNQNQLLTRDYLLHEVWESEGVITGRSLDMFISKLRKKLSSDDTIQITNVHGKGYKLEVV</sequence>
<evidence type="ECO:0000259" key="4">
    <source>
        <dbReference type="PROSITE" id="PS51755"/>
    </source>
</evidence>
<keyword evidence="1 2" id="KW-0238">DNA-binding</keyword>
<evidence type="ECO:0000256" key="3">
    <source>
        <dbReference type="SAM" id="Phobius"/>
    </source>
</evidence>
<organism evidence="5 6">
    <name type="scientific">Splendidivirga corallicola</name>
    <dbReference type="NCBI Taxonomy" id="3051826"/>
    <lineage>
        <taxon>Bacteria</taxon>
        <taxon>Pseudomonadati</taxon>
        <taxon>Bacteroidota</taxon>
        <taxon>Cytophagia</taxon>
        <taxon>Cytophagales</taxon>
        <taxon>Splendidivirgaceae</taxon>
        <taxon>Splendidivirga</taxon>
    </lineage>
</organism>
<evidence type="ECO:0000313" key="6">
    <source>
        <dbReference type="Proteomes" id="UP001172082"/>
    </source>
</evidence>
<dbReference type="InterPro" id="IPR036388">
    <property type="entry name" value="WH-like_DNA-bd_sf"/>
</dbReference>
<dbReference type="InterPro" id="IPR016032">
    <property type="entry name" value="Sig_transdc_resp-reg_C-effctor"/>
</dbReference>
<dbReference type="PROSITE" id="PS51755">
    <property type="entry name" value="OMPR_PHOB"/>
    <property type="match status" value="1"/>
</dbReference>
<protein>
    <submittedName>
        <fullName evidence="5">Winged helix-turn-helix domain-containing protein</fullName>
    </submittedName>
</protein>
<dbReference type="RefSeq" id="WP_346753275.1">
    <property type="nucleotide sequence ID" value="NZ_JAUJEA010000006.1"/>
</dbReference>
<dbReference type="EMBL" id="JAUJEA010000006">
    <property type="protein sequence ID" value="MDN5203252.1"/>
    <property type="molecule type" value="Genomic_DNA"/>
</dbReference>
<dbReference type="InterPro" id="IPR001867">
    <property type="entry name" value="OmpR/PhoB-type_DNA-bd"/>
</dbReference>
<dbReference type="Pfam" id="PF00486">
    <property type="entry name" value="Trans_reg_C"/>
    <property type="match status" value="1"/>
</dbReference>